<comment type="caution">
    <text evidence="1">The sequence shown here is derived from an EMBL/GenBank/DDBJ whole genome shotgun (WGS) entry which is preliminary data.</text>
</comment>
<accession>A0ABT5U834</accession>
<dbReference type="RefSeq" id="WP_274688525.1">
    <property type="nucleotide sequence ID" value="NZ_JAPMOU010000009.1"/>
</dbReference>
<gene>
    <name evidence="1" type="ORF">ORQ98_09290</name>
</gene>
<evidence type="ECO:0000313" key="1">
    <source>
        <dbReference type="EMBL" id="MDE1462166.1"/>
    </source>
</evidence>
<organism evidence="1 2">
    <name type="scientific">Spartinivicinus poritis</name>
    <dbReference type="NCBI Taxonomy" id="2994640"/>
    <lineage>
        <taxon>Bacteria</taxon>
        <taxon>Pseudomonadati</taxon>
        <taxon>Pseudomonadota</taxon>
        <taxon>Gammaproteobacteria</taxon>
        <taxon>Oceanospirillales</taxon>
        <taxon>Zooshikellaceae</taxon>
        <taxon>Spartinivicinus</taxon>
    </lineage>
</organism>
<proteinExistence type="predicted"/>
<name>A0ABT5U834_9GAMM</name>
<reference evidence="1 2" key="1">
    <citation type="submission" date="2022-11" db="EMBL/GenBank/DDBJ databases">
        <title>Spartinivicinus poritis sp. nov., isolated from scleractinian coral Porites lutea.</title>
        <authorList>
            <person name="Zhang G."/>
            <person name="Cai L."/>
            <person name="Wei Q."/>
        </authorList>
    </citation>
    <scope>NUCLEOTIDE SEQUENCE [LARGE SCALE GENOMIC DNA]</scope>
    <source>
        <strain evidence="1 2">A2-2</strain>
    </source>
</reference>
<evidence type="ECO:0000313" key="2">
    <source>
        <dbReference type="Proteomes" id="UP001528823"/>
    </source>
</evidence>
<keyword evidence="2" id="KW-1185">Reference proteome</keyword>
<dbReference type="Proteomes" id="UP001528823">
    <property type="component" value="Unassembled WGS sequence"/>
</dbReference>
<dbReference type="EMBL" id="JAPMOU010000009">
    <property type="protein sequence ID" value="MDE1462166.1"/>
    <property type="molecule type" value="Genomic_DNA"/>
</dbReference>
<sequence length="127" mass="14668">MAIELNKIVGKIAEFQEEQVKQFKAFVDLSIELSNSANASEKKAQQTFTDLKNQLLQETNNTGDKANATDHSSPLLILEKNQAYVEKLDHITDPEMMVNNTQQYYQYIEKQNEQVLDAMKQRQKMNE</sequence>
<protein>
    <submittedName>
        <fullName evidence="1">Uncharacterized protein</fullName>
    </submittedName>
</protein>